<dbReference type="AlphaFoldDB" id="K9YJK0"/>
<protein>
    <recommendedName>
        <fullName evidence="3">Urease accessory protein UreD</fullName>
    </recommendedName>
</protein>
<dbReference type="GO" id="GO:0016151">
    <property type="term" value="F:nickel cation binding"/>
    <property type="evidence" value="ECO:0007669"/>
    <property type="project" value="UniProtKB-UniRule"/>
</dbReference>
<dbReference type="GO" id="GO:0005737">
    <property type="term" value="C:cytoplasm"/>
    <property type="evidence" value="ECO:0007669"/>
    <property type="project" value="UniProtKB-SubCell"/>
</dbReference>
<evidence type="ECO:0000256" key="2">
    <source>
        <dbReference type="ARBA" id="ARBA00023186"/>
    </source>
</evidence>
<evidence type="ECO:0000313" key="5">
    <source>
        <dbReference type="Proteomes" id="UP000010483"/>
    </source>
</evidence>
<dbReference type="HOGENOM" id="CLU_056339_0_0_3"/>
<comment type="function">
    <text evidence="3">Required for maturation of urease via the functional incorporation of the urease nickel metallocenter.</text>
</comment>
<accession>K9YJK0</accession>
<dbReference type="PATRIC" id="fig|292563.3.peg.1220"/>
<keyword evidence="2 3" id="KW-0143">Chaperone</keyword>
<sequence length="279" mass="32325">MDINNNKSWVGKIALVYKKEADQTNIEYSYTQAPFRLQKPFYPEGKSMCHTVILHTAGGIVGGDVLEQNISLEEGAEVFITTPAAHKIYRSEQKFAFNTINFNLKNNCYLEYLPQETIFFNQGYFCQNTRINLGDNCLYFGWEIVRFGRTAREEIIDRGEWKNYTEIWQNQQLLWVDRQYLKGESHSFFSPNGLAAKPVVGSLVMVGREVEQDLLAEIRELDFVRQAGDSLGLTKLEKGLLCRYHGDSVSKCKKHLIRVWQFLRAKEGKSPFLKSRIWQ</sequence>
<reference evidence="5" key="1">
    <citation type="journal article" date="2013" name="Proc. Natl. Acad. Sci. U.S.A.">
        <title>Improving the coverage of the cyanobacterial phylum using diversity-driven genome sequencing.</title>
        <authorList>
            <person name="Shih P.M."/>
            <person name="Wu D."/>
            <person name="Latifi A."/>
            <person name="Axen S.D."/>
            <person name="Fewer D.P."/>
            <person name="Talla E."/>
            <person name="Calteau A."/>
            <person name="Cai F."/>
            <person name="Tandeau de Marsac N."/>
            <person name="Rippka R."/>
            <person name="Herdman M."/>
            <person name="Sivonen K."/>
            <person name="Coursin T."/>
            <person name="Laurent T."/>
            <person name="Goodwin L."/>
            <person name="Nolan M."/>
            <person name="Davenport K.W."/>
            <person name="Han C.S."/>
            <person name="Rubin E.M."/>
            <person name="Eisen J.A."/>
            <person name="Woyke T."/>
            <person name="Gugger M."/>
            <person name="Kerfeld C.A."/>
        </authorList>
    </citation>
    <scope>NUCLEOTIDE SEQUENCE [LARGE SCALE GENOMIC DNA]</scope>
    <source>
        <strain evidence="5">ATCC 29140 / PCC 7202</strain>
    </source>
</reference>
<dbReference type="STRING" id="292563.Cyast_1164"/>
<dbReference type="HAMAP" id="MF_01384">
    <property type="entry name" value="UreD"/>
    <property type="match status" value="1"/>
</dbReference>
<organism evidence="4 5">
    <name type="scientific">Cyanobacterium stanieri (strain ATCC 29140 / PCC 7202)</name>
    <dbReference type="NCBI Taxonomy" id="292563"/>
    <lineage>
        <taxon>Bacteria</taxon>
        <taxon>Bacillati</taxon>
        <taxon>Cyanobacteriota</taxon>
        <taxon>Cyanophyceae</taxon>
        <taxon>Oscillatoriophycideae</taxon>
        <taxon>Chroococcales</taxon>
        <taxon>Geminocystaceae</taxon>
        <taxon>Cyanobacterium</taxon>
    </lineage>
</organism>
<evidence type="ECO:0000256" key="1">
    <source>
        <dbReference type="ARBA" id="ARBA00007177"/>
    </source>
</evidence>
<dbReference type="InterPro" id="IPR002669">
    <property type="entry name" value="UreD"/>
</dbReference>
<proteinExistence type="inferred from homology"/>
<gene>
    <name evidence="3" type="primary">ureD</name>
    <name evidence="4" type="ordered locus">Cyast_1164</name>
</gene>
<comment type="similarity">
    <text evidence="1 3">Belongs to the UreD family.</text>
</comment>
<dbReference type="Pfam" id="PF01774">
    <property type="entry name" value="UreD"/>
    <property type="match status" value="1"/>
</dbReference>
<keyword evidence="3" id="KW-0996">Nickel insertion</keyword>
<keyword evidence="5" id="KW-1185">Reference proteome</keyword>
<dbReference type="Proteomes" id="UP000010483">
    <property type="component" value="Chromosome"/>
</dbReference>
<comment type="subunit">
    <text evidence="3">UreD, UreF and UreG form a complex that acts as a GTP-hydrolysis-dependent molecular chaperone, activating the urease apoprotein by helping to assemble the nickel containing metallocenter of UreC. The UreE protein probably delivers the nickel.</text>
</comment>
<keyword evidence="3" id="KW-0963">Cytoplasm</keyword>
<comment type="subcellular location">
    <subcellularLocation>
        <location evidence="3">Cytoplasm</location>
    </subcellularLocation>
</comment>
<dbReference type="eggNOG" id="COG0829">
    <property type="taxonomic scope" value="Bacteria"/>
</dbReference>
<evidence type="ECO:0000256" key="3">
    <source>
        <dbReference type="HAMAP-Rule" id="MF_01384"/>
    </source>
</evidence>
<dbReference type="EMBL" id="CP003940">
    <property type="protein sequence ID" value="AFZ47131.1"/>
    <property type="molecule type" value="Genomic_DNA"/>
</dbReference>
<name>K9YJK0_CYASC</name>
<evidence type="ECO:0000313" key="4">
    <source>
        <dbReference type="EMBL" id="AFZ47131.1"/>
    </source>
</evidence>
<dbReference type="KEGG" id="csn:Cyast_1164"/>
<dbReference type="PANTHER" id="PTHR33643">
    <property type="entry name" value="UREASE ACCESSORY PROTEIN D"/>
    <property type="match status" value="1"/>
</dbReference>
<dbReference type="PANTHER" id="PTHR33643:SF1">
    <property type="entry name" value="UREASE ACCESSORY PROTEIN D"/>
    <property type="match status" value="1"/>
</dbReference>